<dbReference type="InterPro" id="IPR038430">
    <property type="entry name" value="NDAH_ubi_oxred_su3_sf"/>
</dbReference>
<comment type="catalytic activity">
    <reaction evidence="8 9">
        <text>a ubiquinone + NADH + 5 H(+)(in) = a ubiquinol + NAD(+) + 4 H(+)(out)</text>
        <dbReference type="Rhea" id="RHEA:29091"/>
        <dbReference type="Rhea" id="RHEA-COMP:9565"/>
        <dbReference type="Rhea" id="RHEA-COMP:9566"/>
        <dbReference type="ChEBI" id="CHEBI:15378"/>
        <dbReference type="ChEBI" id="CHEBI:16389"/>
        <dbReference type="ChEBI" id="CHEBI:17976"/>
        <dbReference type="ChEBI" id="CHEBI:57540"/>
        <dbReference type="ChEBI" id="CHEBI:57945"/>
        <dbReference type="EC" id="7.1.1.2"/>
    </reaction>
</comment>
<evidence type="ECO:0000256" key="7">
    <source>
        <dbReference type="ARBA" id="ARBA00023136"/>
    </source>
</evidence>
<dbReference type="InterPro" id="IPR000440">
    <property type="entry name" value="NADH_UbQ/plastoQ_OxRdtase_su3"/>
</dbReference>
<keyword evidence="9" id="KW-1278">Translocase</keyword>
<evidence type="ECO:0000256" key="1">
    <source>
        <dbReference type="ARBA" id="ARBA00004370"/>
    </source>
</evidence>
<evidence type="ECO:0000256" key="4">
    <source>
        <dbReference type="ARBA" id="ARBA00022448"/>
    </source>
</evidence>
<keyword evidence="9" id="KW-0830">Ubiquinone</keyword>
<dbReference type="Gene3D" id="1.20.58.1610">
    <property type="entry name" value="NADH:ubiquinone/plastoquinone oxidoreductase, chain 3"/>
    <property type="match status" value="1"/>
</dbReference>
<comment type="function">
    <text evidence="9">Core subunit of the mitochondrial membrane respiratory chain NADH dehydrogenase (Complex I) which catalyzes electron transfer from NADH through the respiratory chain, using ubiquinone as an electron acceptor. Essential for the catalytic activity of complex I.</text>
</comment>
<evidence type="ECO:0000256" key="9">
    <source>
        <dbReference type="RuleBase" id="RU003640"/>
    </source>
</evidence>
<dbReference type="GO" id="GO:0030964">
    <property type="term" value="C:NADH dehydrogenase complex"/>
    <property type="evidence" value="ECO:0007669"/>
    <property type="project" value="TreeGrafter"/>
</dbReference>
<keyword evidence="4 9" id="KW-0813">Transport</keyword>
<feature type="transmembrane region" description="Helical" evidence="9">
    <location>
        <begin position="89"/>
        <end position="106"/>
    </location>
</feature>
<proteinExistence type="inferred from homology"/>
<evidence type="ECO:0000256" key="2">
    <source>
        <dbReference type="ARBA" id="ARBA00008472"/>
    </source>
</evidence>
<name>A0A345WJR7_9ANNE</name>
<dbReference type="GO" id="GO:0031966">
    <property type="term" value="C:mitochondrial membrane"/>
    <property type="evidence" value="ECO:0007669"/>
    <property type="project" value="UniProtKB-SubCell"/>
</dbReference>
<evidence type="ECO:0000256" key="6">
    <source>
        <dbReference type="ARBA" id="ARBA00022989"/>
    </source>
</evidence>
<keyword evidence="7 9" id="KW-0472">Membrane</keyword>
<evidence type="ECO:0000256" key="3">
    <source>
        <dbReference type="ARBA" id="ARBA00021007"/>
    </source>
</evidence>
<dbReference type="GO" id="GO:0008137">
    <property type="term" value="F:NADH dehydrogenase (ubiquinone) activity"/>
    <property type="evidence" value="ECO:0007669"/>
    <property type="project" value="UniProtKB-UniRule"/>
</dbReference>
<keyword evidence="9 10" id="KW-0496">Mitochondrion</keyword>
<comment type="similarity">
    <text evidence="2 9">Belongs to the complex I subunit 3 family.</text>
</comment>
<keyword evidence="9" id="KW-0679">Respiratory chain</keyword>
<gene>
    <name evidence="10" type="primary">ND3</name>
</gene>
<keyword evidence="9" id="KW-0249">Electron transport</keyword>
<comment type="subcellular location">
    <subcellularLocation>
        <location evidence="1">Membrane</location>
    </subcellularLocation>
    <subcellularLocation>
        <location evidence="9">Mitochondrion membrane</location>
        <topology evidence="9">Multi-pass membrane protein</topology>
    </subcellularLocation>
</comment>
<dbReference type="AlphaFoldDB" id="A0A345WJR7"/>
<accession>A0A345WJR7</accession>
<dbReference type="PANTHER" id="PTHR11058:SF9">
    <property type="entry name" value="NADH-UBIQUINONE OXIDOREDUCTASE CHAIN 3"/>
    <property type="match status" value="1"/>
</dbReference>
<reference evidence="10" key="1">
    <citation type="journal article" date="2018" name="Mitochondrial DNA Part B Resour">
        <title>The complete mitochondrial genome of epitokous Nereis species (Phyllodocida, Nereididae) from Dok-do, Korea.</title>
        <authorList>
            <person name="Kim H."/>
            <person name="Choi H.K."/>
            <person name="Kim H.J."/>
            <person name="Min G.-S."/>
        </authorList>
    </citation>
    <scope>NUCLEOTIDE SEQUENCE</scope>
</reference>
<keyword evidence="5 9" id="KW-0812">Transmembrane</keyword>
<evidence type="ECO:0000313" key="10">
    <source>
        <dbReference type="EMBL" id="AXJ93310.1"/>
    </source>
</evidence>
<geneLocation type="mitochondrion" evidence="10"/>
<organism evidence="10">
    <name type="scientific">Nereis sp</name>
    <dbReference type="NCBI Taxonomy" id="61854"/>
    <lineage>
        <taxon>Eukaryota</taxon>
        <taxon>Metazoa</taxon>
        <taxon>Spiralia</taxon>
        <taxon>Lophotrochozoa</taxon>
        <taxon>Annelida</taxon>
        <taxon>Polychaeta</taxon>
        <taxon>Errantia</taxon>
        <taxon>Phyllodocida</taxon>
        <taxon>Nereididae</taxon>
        <taxon>Nereis</taxon>
    </lineage>
</organism>
<keyword evidence="9" id="KW-0520">NAD</keyword>
<evidence type="ECO:0000256" key="8">
    <source>
        <dbReference type="ARBA" id="ARBA00049551"/>
    </source>
</evidence>
<protein>
    <recommendedName>
        <fullName evidence="3 9">NADH-ubiquinone oxidoreductase chain 3</fullName>
        <ecNumber evidence="9">7.1.1.2</ecNumber>
    </recommendedName>
</protein>
<dbReference type="PANTHER" id="PTHR11058">
    <property type="entry name" value="NADH-UBIQUINONE OXIDOREDUCTASE CHAIN 3"/>
    <property type="match status" value="1"/>
</dbReference>
<dbReference type="Pfam" id="PF00507">
    <property type="entry name" value="Oxidored_q4"/>
    <property type="match status" value="1"/>
</dbReference>
<feature type="transmembrane region" description="Helical" evidence="9">
    <location>
        <begin position="57"/>
        <end position="77"/>
    </location>
</feature>
<keyword evidence="6 9" id="KW-1133">Transmembrane helix</keyword>
<dbReference type="EMBL" id="MF960765">
    <property type="protein sequence ID" value="AXJ93310.1"/>
    <property type="molecule type" value="Genomic_DNA"/>
</dbReference>
<dbReference type="EC" id="7.1.1.2" evidence="9"/>
<evidence type="ECO:0000256" key="5">
    <source>
        <dbReference type="ARBA" id="ARBA00022692"/>
    </source>
</evidence>
<sequence length="114" mass="12985">MMLISIAMFISSIFPIMIIAATLILSKKSIINTEKPTPFECGFDPFNSARIPFSLKFFILAVIFLVFDIEIALLMPVPSMIMMSPETKLTVIILSIILIMGLFHEWNEKSLEWK</sequence>
<feature type="transmembrane region" description="Helical" evidence="9">
    <location>
        <begin position="6"/>
        <end position="25"/>
    </location>
</feature>